<evidence type="ECO:0000313" key="4">
    <source>
        <dbReference type="Proteomes" id="UP000094068"/>
    </source>
</evidence>
<feature type="transmembrane region" description="Helical" evidence="1">
    <location>
        <begin position="111"/>
        <end position="132"/>
    </location>
</feature>
<gene>
    <name evidence="3" type="ORF">BCR21_15630</name>
</gene>
<dbReference type="InterPro" id="IPR036890">
    <property type="entry name" value="HATPase_C_sf"/>
</dbReference>
<sequence length="434" mass="48942">MVKEALSVLVLLQFIVGYICVGLIAGKINKSFFRIVAVLLLGGLGGFLYQLIGVYGALYLLCGNFILAYIDLKKFIPVMGSLGIAMIFNLLFDHVASMIDIFLGVPSNFSPMVYILIHQGIVFILSTIFCILARKLLLRRLPQGLASKEGHVVSLLCFFTYAVYLVCIFLGVGLGNTIQLIQLNLLFFSMYLVFMLVSFSFYSRSLRKEYQVKEKEVEYQAMHRYTSEIETQYAQMRKFRHDYQNILSSLDSYIEEKDLSGLSEYYRSTLQRSSKSISENNFKLDDLSKIEVKAVKSLLASKLIYAQEQGLDASFEASERVTEIWLDPLILVRVLGIFLDNAIEELDRLGSGSLKTAVIKYPNSVQIIVENTCGEKVGHYRELRQAGYSTKGEGRGLGLSNVDELLGSASNTTLETVIEKERFTQILYISEIEE</sequence>
<keyword evidence="4" id="KW-1185">Reference proteome</keyword>
<accession>A0A1E5G8G3</accession>
<evidence type="ECO:0000256" key="1">
    <source>
        <dbReference type="SAM" id="Phobius"/>
    </source>
</evidence>
<feature type="transmembrane region" description="Helical" evidence="1">
    <location>
        <begin position="84"/>
        <end position="105"/>
    </location>
</feature>
<name>A0A1E5G8G3_9ENTE</name>
<feature type="transmembrane region" description="Helical" evidence="1">
    <location>
        <begin position="152"/>
        <end position="174"/>
    </location>
</feature>
<reference evidence="4" key="1">
    <citation type="submission" date="2016-09" db="EMBL/GenBank/DDBJ databases">
        <authorList>
            <person name="Gulvik C.A."/>
        </authorList>
    </citation>
    <scope>NUCLEOTIDE SEQUENCE [LARGE SCALE GENOMIC DNA]</scope>
    <source>
        <strain evidence="4">DSM 23328</strain>
    </source>
</reference>
<feature type="transmembrane region" description="Helical" evidence="1">
    <location>
        <begin position="6"/>
        <end position="25"/>
    </location>
</feature>
<dbReference type="InterPro" id="IPR032834">
    <property type="entry name" value="NatK-like_C"/>
</dbReference>
<comment type="caution">
    <text evidence="3">The sequence shown here is derived from an EMBL/GenBank/DDBJ whole genome shotgun (WGS) entry which is preliminary data.</text>
</comment>
<protein>
    <recommendedName>
        <fullName evidence="2">Sensor histidine kinase NatK-like C-terminal domain-containing protein</fullName>
    </recommendedName>
</protein>
<feature type="transmembrane region" description="Helical" evidence="1">
    <location>
        <begin position="55"/>
        <end position="72"/>
    </location>
</feature>
<dbReference type="GO" id="GO:0042802">
    <property type="term" value="F:identical protein binding"/>
    <property type="evidence" value="ECO:0007669"/>
    <property type="project" value="TreeGrafter"/>
</dbReference>
<dbReference type="SUPFAM" id="SSF55874">
    <property type="entry name" value="ATPase domain of HSP90 chaperone/DNA topoisomerase II/histidine kinase"/>
    <property type="match status" value="1"/>
</dbReference>
<keyword evidence="1" id="KW-0472">Membrane</keyword>
<keyword evidence="1" id="KW-1133">Transmembrane helix</keyword>
<dbReference type="EMBL" id="MIJZ01000017">
    <property type="protein sequence ID" value="OEG09004.1"/>
    <property type="molecule type" value="Genomic_DNA"/>
</dbReference>
<dbReference type="Pfam" id="PF14501">
    <property type="entry name" value="HATPase_c_5"/>
    <property type="match status" value="1"/>
</dbReference>
<keyword evidence="1" id="KW-0812">Transmembrane</keyword>
<feature type="transmembrane region" description="Helical" evidence="1">
    <location>
        <begin position="180"/>
        <end position="202"/>
    </location>
</feature>
<feature type="domain" description="Sensor histidine kinase NatK-like C-terminal" evidence="2">
    <location>
        <begin position="328"/>
        <end position="429"/>
    </location>
</feature>
<dbReference type="Proteomes" id="UP000094068">
    <property type="component" value="Unassembled WGS sequence"/>
</dbReference>
<dbReference type="AlphaFoldDB" id="A0A1E5G8G3"/>
<dbReference type="PANTHER" id="PTHR40448:SF1">
    <property type="entry name" value="TWO-COMPONENT SENSOR HISTIDINE KINASE"/>
    <property type="match status" value="1"/>
</dbReference>
<evidence type="ECO:0000259" key="2">
    <source>
        <dbReference type="Pfam" id="PF14501"/>
    </source>
</evidence>
<proteinExistence type="predicted"/>
<dbReference type="Gene3D" id="3.30.565.10">
    <property type="entry name" value="Histidine kinase-like ATPase, C-terminal domain"/>
    <property type="match status" value="1"/>
</dbReference>
<dbReference type="STRING" id="903984.BCR21_15630"/>
<organism evidence="3 4">
    <name type="scientific">Enterococcus ureasiticus</name>
    <dbReference type="NCBI Taxonomy" id="903984"/>
    <lineage>
        <taxon>Bacteria</taxon>
        <taxon>Bacillati</taxon>
        <taxon>Bacillota</taxon>
        <taxon>Bacilli</taxon>
        <taxon>Lactobacillales</taxon>
        <taxon>Enterococcaceae</taxon>
        <taxon>Enterococcus</taxon>
    </lineage>
</organism>
<dbReference type="PANTHER" id="PTHR40448">
    <property type="entry name" value="TWO-COMPONENT SENSOR HISTIDINE KINASE"/>
    <property type="match status" value="1"/>
</dbReference>
<evidence type="ECO:0000313" key="3">
    <source>
        <dbReference type="EMBL" id="OEG09004.1"/>
    </source>
</evidence>